<dbReference type="Proteomes" id="UP000625711">
    <property type="component" value="Unassembled WGS sequence"/>
</dbReference>
<sequence length="127" mass="14018">MLSTKSSAVNGNDPGHRQVCSYDPFALVAKQYLRFRRSRPCLWSRRVSIFSRLAVVTISYSASGLTLRIFPNTVSTSSSIIFRATAKRPPSHNALLPPVRPRRHRASVADSPPPHPELVFCCGVDVG</sequence>
<dbReference type="AlphaFoldDB" id="A0A834MAH9"/>
<keyword evidence="3" id="KW-1185">Reference proteome</keyword>
<feature type="region of interest" description="Disordered" evidence="1">
    <location>
        <begin position="92"/>
        <end position="111"/>
    </location>
</feature>
<organism evidence="2 3">
    <name type="scientific">Rhynchophorus ferrugineus</name>
    <name type="common">Red palm weevil</name>
    <name type="synonym">Curculio ferrugineus</name>
    <dbReference type="NCBI Taxonomy" id="354439"/>
    <lineage>
        <taxon>Eukaryota</taxon>
        <taxon>Metazoa</taxon>
        <taxon>Ecdysozoa</taxon>
        <taxon>Arthropoda</taxon>
        <taxon>Hexapoda</taxon>
        <taxon>Insecta</taxon>
        <taxon>Pterygota</taxon>
        <taxon>Neoptera</taxon>
        <taxon>Endopterygota</taxon>
        <taxon>Coleoptera</taxon>
        <taxon>Polyphaga</taxon>
        <taxon>Cucujiformia</taxon>
        <taxon>Curculionidae</taxon>
        <taxon>Dryophthorinae</taxon>
        <taxon>Rhynchophorus</taxon>
    </lineage>
</organism>
<dbReference type="EMBL" id="JAACXV010013735">
    <property type="protein sequence ID" value="KAF7272610.1"/>
    <property type="molecule type" value="Genomic_DNA"/>
</dbReference>
<evidence type="ECO:0000313" key="2">
    <source>
        <dbReference type="EMBL" id="KAF7272610.1"/>
    </source>
</evidence>
<comment type="caution">
    <text evidence="2">The sequence shown here is derived from an EMBL/GenBank/DDBJ whole genome shotgun (WGS) entry which is preliminary data.</text>
</comment>
<evidence type="ECO:0000256" key="1">
    <source>
        <dbReference type="SAM" id="MobiDB-lite"/>
    </source>
</evidence>
<evidence type="ECO:0000313" key="3">
    <source>
        <dbReference type="Proteomes" id="UP000625711"/>
    </source>
</evidence>
<reference evidence="2" key="1">
    <citation type="submission" date="2020-08" db="EMBL/GenBank/DDBJ databases">
        <title>Genome sequencing and assembly of the red palm weevil Rhynchophorus ferrugineus.</title>
        <authorList>
            <person name="Dias G.B."/>
            <person name="Bergman C.M."/>
            <person name="Manee M."/>
        </authorList>
    </citation>
    <scope>NUCLEOTIDE SEQUENCE</scope>
    <source>
        <strain evidence="2">AA-2017</strain>
        <tissue evidence="2">Whole larva</tissue>
    </source>
</reference>
<proteinExistence type="predicted"/>
<protein>
    <submittedName>
        <fullName evidence="2">Uncharacterized protein</fullName>
    </submittedName>
</protein>
<name>A0A834MAH9_RHYFE</name>
<gene>
    <name evidence="2" type="ORF">GWI33_014622</name>
</gene>
<accession>A0A834MAH9</accession>